<organism evidence="2 3">
    <name type="scientific">Dorcoceras hygrometricum</name>
    <dbReference type="NCBI Taxonomy" id="472368"/>
    <lineage>
        <taxon>Eukaryota</taxon>
        <taxon>Viridiplantae</taxon>
        <taxon>Streptophyta</taxon>
        <taxon>Embryophyta</taxon>
        <taxon>Tracheophyta</taxon>
        <taxon>Spermatophyta</taxon>
        <taxon>Magnoliopsida</taxon>
        <taxon>eudicotyledons</taxon>
        <taxon>Gunneridae</taxon>
        <taxon>Pentapetalae</taxon>
        <taxon>asterids</taxon>
        <taxon>lamiids</taxon>
        <taxon>Lamiales</taxon>
        <taxon>Gesneriaceae</taxon>
        <taxon>Didymocarpoideae</taxon>
        <taxon>Trichosporeae</taxon>
        <taxon>Loxocarpinae</taxon>
        <taxon>Dorcoceras</taxon>
    </lineage>
</organism>
<protein>
    <submittedName>
        <fullName evidence="2">Uncharacterized protein</fullName>
    </submittedName>
</protein>
<feature type="compositionally biased region" description="Polar residues" evidence="1">
    <location>
        <begin position="204"/>
        <end position="216"/>
    </location>
</feature>
<evidence type="ECO:0000256" key="1">
    <source>
        <dbReference type="SAM" id="MobiDB-lite"/>
    </source>
</evidence>
<feature type="region of interest" description="Disordered" evidence="1">
    <location>
        <begin position="204"/>
        <end position="223"/>
    </location>
</feature>
<name>A0A2Z7AG85_9LAMI</name>
<accession>A0A2Z7AG85</accession>
<dbReference type="EMBL" id="KV015110">
    <property type="protein sequence ID" value="KZV20845.1"/>
    <property type="molecule type" value="Genomic_DNA"/>
</dbReference>
<feature type="region of interest" description="Disordered" evidence="1">
    <location>
        <begin position="49"/>
        <end position="80"/>
    </location>
</feature>
<feature type="compositionally biased region" description="Polar residues" evidence="1">
    <location>
        <begin position="71"/>
        <end position="80"/>
    </location>
</feature>
<evidence type="ECO:0000313" key="2">
    <source>
        <dbReference type="EMBL" id="KZV20845.1"/>
    </source>
</evidence>
<proteinExistence type="predicted"/>
<gene>
    <name evidence="2" type="ORF">F511_41015</name>
</gene>
<dbReference type="AlphaFoldDB" id="A0A2Z7AG85"/>
<reference evidence="2 3" key="1">
    <citation type="journal article" date="2015" name="Proc. Natl. Acad. Sci. U.S.A.">
        <title>The resurrection genome of Boea hygrometrica: A blueprint for survival of dehydration.</title>
        <authorList>
            <person name="Xiao L."/>
            <person name="Yang G."/>
            <person name="Zhang L."/>
            <person name="Yang X."/>
            <person name="Zhao S."/>
            <person name="Ji Z."/>
            <person name="Zhou Q."/>
            <person name="Hu M."/>
            <person name="Wang Y."/>
            <person name="Chen M."/>
            <person name="Xu Y."/>
            <person name="Jin H."/>
            <person name="Xiao X."/>
            <person name="Hu G."/>
            <person name="Bao F."/>
            <person name="Hu Y."/>
            <person name="Wan P."/>
            <person name="Li L."/>
            <person name="Deng X."/>
            <person name="Kuang T."/>
            <person name="Xiang C."/>
            <person name="Zhu J.K."/>
            <person name="Oliver M.J."/>
            <person name="He Y."/>
        </authorList>
    </citation>
    <scope>NUCLEOTIDE SEQUENCE [LARGE SCALE GENOMIC DNA]</scope>
    <source>
        <strain evidence="3">cv. XS01</strain>
    </source>
</reference>
<keyword evidence="3" id="KW-1185">Reference proteome</keyword>
<evidence type="ECO:0000313" key="3">
    <source>
        <dbReference type="Proteomes" id="UP000250235"/>
    </source>
</evidence>
<sequence>MLAGFTTEEAEADTIADQGLKRVNCIFGGLNEGIWPKTEELTAKHWNIEEDDESVDTSKSNADQIECHESAASSKESGTSDDNVISDVIVISRSTSRIAKSADGLVMMSSSQDTSRELQWIQSQAFHDQRLDNQLQTYRYNQLDIQTQAIFIQSRATGDPVEGYSALHIQSPKNSAEAQSSSRHESAAKQLTIYESWMSTAERNSNGENYKTQSTLKMERING</sequence>
<dbReference type="Proteomes" id="UP000250235">
    <property type="component" value="Unassembled WGS sequence"/>
</dbReference>